<organism evidence="2 3">
    <name type="scientific">Vibrio diabolicus</name>
    <dbReference type="NCBI Taxonomy" id="50719"/>
    <lineage>
        <taxon>Bacteria</taxon>
        <taxon>Pseudomonadati</taxon>
        <taxon>Pseudomonadota</taxon>
        <taxon>Gammaproteobacteria</taxon>
        <taxon>Vibrionales</taxon>
        <taxon>Vibrionaceae</taxon>
        <taxon>Vibrio</taxon>
        <taxon>Vibrio diabolicus subgroup</taxon>
    </lineage>
</organism>
<accession>A0ABN5HGW8</accession>
<gene>
    <name evidence="2" type="ORF">AL468_00940</name>
</gene>
<proteinExistence type="predicted"/>
<sequence>MSKKRKSIHVSHPLYGDTPNYTNDRFQLGDILNSHWSYKEESVVLGTVIEANIDKQNYSIYPRKLYVDLKKQCVQCNRWFLFYAEEQRYWFETLGFYIDADCTKCIDCRKKDRLIKVMQHEYEVLKKNDERTVEETRKLKNIALELYQLGYIKNKSKIDEIS</sequence>
<dbReference type="EMBL" id="CP014134">
    <property type="protein sequence ID" value="AVH25874.1"/>
    <property type="molecule type" value="Genomic_DNA"/>
</dbReference>
<dbReference type="Proteomes" id="UP000237665">
    <property type="component" value="Chromosome 1"/>
</dbReference>
<reference evidence="3" key="1">
    <citation type="submission" date="2017-12" db="EMBL/GenBank/DDBJ databases">
        <title>FDA dAtabase for Regulatory Grade micrObial Sequences (FDA-ARGOS): Supporting development and validation of Infectious Disease Dx tests.</title>
        <authorList>
            <person name="Hoffmann M."/>
            <person name="Allard M."/>
            <person name="Evans P."/>
            <person name="Brown E."/>
            <person name="Tallon L.J."/>
            <person name="Sadzewicz L."/>
            <person name="Sengamalay N."/>
            <person name="Ott S."/>
            <person name="Godinez A."/>
            <person name="Nagaraj S."/>
            <person name="Vavikolanu K."/>
            <person name="Aluvathingal J."/>
            <person name="Nadendla S."/>
            <person name="Hobson J."/>
            <person name="Sichtig H."/>
        </authorList>
    </citation>
    <scope>NUCLEOTIDE SEQUENCE [LARGE SCALE GENOMIC DNA]</scope>
    <source>
        <strain evidence="3">LMG 3418</strain>
    </source>
</reference>
<feature type="domain" description="Probable zinc-binding" evidence="1">
    <location>
        <begin position="68"/>
        <end position="113"/>
    </location>
</feature>
<evidence type="ECO:0000313" key="3">
    <source>
        <dbReference type="Proteomes" id="UP000237665"/>
    </source>
</evidence>
<keyword evidence="3" id="KW-1185">Reference proteome</keyword>
<dbReference type="RefSeq" id="WP_104973993.1">
    <property type="nucleotide sequence ID" value="NZ_CP014134.1"/>
</dbReference>
<dbReference type="InterPro" id="IPR025306">
    <property type="entry name" value="Zn-bnd_dom_prob"/>
</dbReference>
<protein>
    <recommendedName>
        <fullName evidence="1">Probable zinc-binding domain-containing protein</fullName>
    </recommendedName>
</protein>
<evidence type="ECO:0000259" key="1">
    <source>
        <dbReference type="Pfam" id="PF13451"/>
    </source>
</evidence>
<name>A0ABN5HGW8_9VIBR</name>
<dbReference type="Pfam" id="PF13451">
    <property type="entry name" value="zf_Tbcl"/>
    <property type="match status" value="1"/>
</dbReference>
<evidence type="ECO:0000313" key="2">
    <source>
        <dbReference type="EMBL" id="AVH25874.1"/>
    </source>
</evidence>